<dbReference type="EMBL" id="JAVKGT010000008">
    <property type="protein sequence ID" value="MDR5711349.1"/>
    <property type="molecule type" value="Genomic_DNA"/>
</dbReference>
<accession>A0ABU1FRU5</accession>
<dbReference type="RefSeq" id="WP_310536733.1">
    <property type="nucleotide sequence ID" value="NZ_BAAAOC010000022.1"/>
</dbReference>
<dbReference type="PANTHER" id="PTHR33434:SF2">
    <property type="entry name" value="FATTY ACID-BINDING PROTEIN TM_1468"/>
    <property type="match status" value="1"/>
</dbReference>
<dbReference type="InterPro" id="IPR050270">
    <property type="entry name" value="DegV_domain_contain"/>
</dbReference>
<dbReference type="Gene3D" id="1.25.40.340">
    <property type="match status" value="1"/>
</dbReference>
<keyword evidence="4" id="KW-1185">Reference proteome</keyword>
<dbReference type="SMART" id="SM01120">
    <property type="entry name" value="Dak2"/>
    <property type="match status" value="1"/>
</dbReference>
<evidence type="ECO:0000313" key="3">
    <source>
        <dbReference type="EMBL" id="MDR5711349.1"/>
    </source>
</evidence>
<evidence type="ECO:0000259" key="2">
    <source>
        <dbReference type="PROSITE" id="PS51480"/>
    </source>
</evidence>
<comment type="caution">
    <text evidence="3">The sequence shown here is derived from an EMBL/GenBank/DDBJ whole genome shotgun (WGS) entry which is preliminary data.</text>
</comment>
<feature type="domain" description="DhaL" evidence="2">
    <location>
        <begin position="14"/>
        <end position="212"/>
    </location>
</feature>
<proteinExistence type="predicted"/>
<feature type="region of interest" description="Disordered" evidence="1">
    <location>
        <begin position="340"/>
        <end position="363"/>
    </location>
</feature>
<dbReference type="Pfam" id="PF02734">
    <property type="entry name" value="Dak2"/>
    <property type="match status" value="1"/>
</dbReference>
<dbReference type="PROSITE" id="PS51480">
    <property type="entry name" value="DHAL"/>
    <property type="match status" value="1"/>
</dbReference>
<dbReference type="InterPro" id="IPR004007">
    <property type="entry name" value="DhaL_dom"/>
</dbReference>
<dbReference type="InterPro" id="IPR036117">
    <property type="entry name" value="DhaL_dom_sf"/>
</dbReference>
<dbReference type="Proteomes" id="UP001260872">
    <property type="component" value="Unassembled WGS sequence"/>
</dbReference>
<dbReference type="SUPFAM" id="SSF101473">
    <property type="entry name" value="DhaL-like"/>
    <property type="match status" value="1"/>
</dbReference>
<name>A0ABU1FRU5_9MICC</name>
<protein>
    <submittedName>
        <fullName evidence="3">DAK2 domain-containing protein</fullName>
    </submittedName>
</protein>
<feature type="region of interest" description="Disordered" evidence="1">
    <location>
        <begin position="293"/>
        <end position="313"/>
    </location>
</feature>
<gene>
    <name evidence="3" type="ORF">RH857_04255</name>
</gene>
<sequence>MRGHTVKGKVRGAAAVQRWFALAEEALQVHSHRLNRLNVFPVADSDTGANMLATVRACRGAVEASPAQDLGELLATAGSKAMAGACGNSGTLLAVLISGFAEPLHGTERLTIAGLSRALERASLRAWSALSNPVNGTMLSVLDALRDEAAEQARHAAEPESRAALEAAMDPLIHAAREALAATEHQLGPLAQARVVDSGGLGLLLVVLALAATVRGQELDHNALERDMLSELAGWQASEPADETRPAPPSASSAVEIMSTVRLSPLEAASLRHQLDELGESVIITPIEPVTADAQAGSDDGTEPAHPVRSAPQAVTEEIDAEYRWRIHLHAEDEHAALAAIESAGTVESSTVTPLSGGGQPRE</sequence>
<dbReference type="PANTHER" id="PTHR33434">
    <property type="entry name" value="DEGV DOMAIN-CONTAINING PROTEIN DR_1986-RELATED"/>
    <property type="match status" value="1"/>
</dbReference>
<evidence type="ECO:0000313" key="4">
    <source>
        <dbReference type="Proteomes" id="UP001260872"/>
    </source>
</evidence>
<evidence type="ECO:0000256" key="1">
    <source>
        <dbReference type="SAM" id="MobiDB-lite"/>
    </source>
</evidence>
<reference evidence="4" key="1">
    <citation type="submission" date="2023-07" db="EMBL/GenBank/DDBJ databases">
        <title>Description of three actinobacteria isolated from air of manufacturing shop in a pharmaceutical factory.</title>
        <authorList>
            <person name="Zhang D.-F."/>
        </authorList>
    </citation>
    <scope>NUCLEOTIDE SEQUENCE [LARGE SCALE GENOMIC DNA]</scope>
    <source>
        <strain evidence="4">CCTCC AB 207010</strain>
    </source>
</reference>
<organism evidence="3 4">
    <name type="scientific">Nesterenkonia flava</name>
    <dbReference type="NCBI Taxonomy" id="469799"/>
    <lineage>
        <taxon>Bacteria</taxon>
        <taxon>Bacillati</taxon>
        <taxon>Actinomycetota</taxon>
        <taxon>Actinomycetes</taxon>
        <taxon>Micrococcales</taxon>
        <taxon>Micrococcaceae</taxon>
        <taxon>Nesterenkonia</taxon>
    </lineage>
</organism>